<feature type="non-terminal residue" evidence="1">
    <location>
        <position position="1"/>
    </location>
</feature>
<keyword evidence="1" id="KW-0378">Hydrolase</keyword>
<reference evidence="1" key="1">
    <citation type="submission" date="2013-08" db="EMBL/GenBank/DDBJ databases">
        <authorList>
            <person name="Mendez C."/>
            <person name="Richter M."/>
            <person name="Ferrer M."/>
            <person name="Sanchez J."/>
        </authorList>
    </citation>
    <scope>NUCLEOTIDE SEQUENCE</scope>
</reference>
<gene>
    <name evidence="1" type="ORF">B2A_04596</name>
</gene>
<organism evidence="1">
    <name type="scientific">mine drainage metagenome</name>
    <dbReference type="NCBI Taxonomy" id="410659"/>
    <lineage>
        <taxon>unclassified sequences</taxon>
        <taxon>metagenomes</taxon>
        <taxon>ecological metagenomes</taxon>
    </lineage>
</organism>
<comment type="caution">
    <text evidence="1">The sequence shown here is derived from an EMBL/GenBank/DDBJ whole genome shotgun (WGS) entry which is preliminary data.</text>
</comment>
<proteinExistence type="predicted"/>
<dbReference type="AlphaFoldDB" id="T1AKR4"/>
<keyword evidence="1" id="KW-0067">ATP-binding</keyword>
<dbReference type="EMBL" id="AUZZ01003098">
    <property type="protein sequence ID" value="EQD57952.1"/>
    <property type="molecule type" value="Genomic_DNA"/>
</dbReference>
<dbReference type="InterPro" id="IPR011604">
    <property type="entry name" value="PDDEXK-like_dom_sf"/>
</dbReference>
<sequence length="86" mass="9022">VYAAHAVDGAETATVGVADALTLTTEGHPAVVVDWKSDVSPNPQTLDHYRVQVQAYIDMTGAERGLIVLMTPGVVIPVQPTSTPNP</sequence>
<keyword evidence="1" id="KW-0547">Nucleotide-binding</keyword>
<dbReference type="GO" id="GO:0004386">
    <property type="term" value="F:helicase activity"/>
    <property type="evidence" value="ECO:0007669"/>
    <property type="project" value="UniProtKB-KW"/>
</dbReference>
<accession>T1AKR4</accession>
<dbReference type="Gene3D" id="3.90.320.10">
    <property type="match status" value="1"/>
</dbReference>
<protein>
    <submittedName>
        <fullName evidence="1">UvrD/REP helicase</fullName>
    </submittedName>
</protein>
<name>T1AKR4_9ZZZZ</name>
<evidence type="ECO:0000313" key="1">
    <source>
        <dbReference type="EMBL" id="EQD57952.1"/>
    </source>
</evidence>
<keyword evidence="1" id="KW-0347">Helicase</keyword>
<reference evidence="1" key="2">
    <citation type="journal article" date="2014" name="ISME J.">
        <title>Microbial stratification in low pH oxic and suboxic macroscopic growths along an acid mine drainage.</title>
        <authorList>
            <person name="Mendez-Garcia C."/>
            <person name="Mesa V."/>
            <person name="Sprenger R.R."/>
            <person name="Richter M."/>
            <person name="Diez M.S."/>
            <person name="Solano J."/>
            <person name="Bargiela R."/>
            <person name="Golyshina O.V."/>
            <person name="Manteca A."/>
            <person name="Ramos J.L."/>
            <person name="Gallego J.R."/>
            <person name="Llorente I."/>
            <person name="Martins Dos Santos V.A."/>
            <person name="Jensen O.N."/>
            <person name="Pelaez A.I."/>
            <person name="Sanchez J."/>
            <person name="Ferrer M."/>
        </authorList>
    </citation>
    <scope>NUCLEOTIDE SEQUENCE</scope>
</reference>